<evidence type="ECO:0000259" key="4">
    <source>
        <dbReference type="Pfam" id="PF13524"/>
    </source>
</evidence>
<feature type="coiled-coil region" evidence="1">
    <location>
        <begin position="258"/>
        <end position="411"/>
    </location>
</feature>
<feature type="domain" description="Methyltransferase type 11" evidence="3">
    <location>
        <begin position="52"/>
        <end position="149"/>
    </location>
</feature>
<dbReference type="RefSeq" id="WP_323438304.1">
    <property type="nucleotide sequence ID" value="NZ_JAYFUH010000076.1"/>
</dbReference>
<dbReference type="SUPFAM" id="SSF53756">
    <property type="entry name" value="UDP-Glycosyltransferase/glycogen phosphorylase"/>
    <property type="match status" value="1"/>
</dbReference>
<protein>
    <submittedName>
        <fullName evidence="5">Glycosyltransferase</fullName>
        <ecNumber evidence="5">2.4.-.-</ecNumber>
    </submittedName>
</protein>
<evidence type="ECO:0000313" key="5">
    <source>
        <dbReference type="EMBL" id="MEA5667182.1"/>
    </source>
</evidence>
<dbReference type="Pfam" id="PF13524">
    <property type="entry name" value="Glyco_trans_1_2"/>
    <property type="match status" value="1"/>
</dbReference>
<dbReference type="GO" id="GO:0016757">
    <property type="term" value="F:glycosyltransferase activity"/>
    <property type="evidence" value="ECO:0007669"/>
    <property type="project" value="UniProtKB-KW"/>
</dbReference>
<feature type="domain" description="Spore protein YkvP/CgeB glycosyl transferase-like" evidence="4">
    <location>
        <begin position="712"/>
        <end position="831"/>
    </location>
</feature>
<evidence type="ECO:0000256" key="2">
    <source>
        <dbReference type="SAM" id="MobiDB-lite"/>
    </source>
</evidence>
<dbReference type="InterPro" id="IPR055259">
    <property type="entry name" value="YkvP/CgeB_Glyco_trans-like"/>
</dbReference>
<organism evidence="5 6">
    <name type="scientific">Stenotrophomonas capsici</name>
    <dbReference type="NCBI Taxonomy" id="3110230"/>
    <lineage>
        <taxon>Bacteria</taxon>
        <taxon>Pseudomonadati</taxon>
        <taxon>Pseudomonadota</taxon>
        <taxon>Gammaproteobacteria</taxon>
        <taxon>Lysobacterales</taxon>
        <taxon>Lysobacteraceae</taxon>
        <taxon>Stenotrophomonas</taxon>
    </lineage>
</organism>
<keyword evidence="5" id="KW-0328">Glycosyltransferase</keyword>
<dbReference type="CDD" id="cd02440">
    <property type="entry name" value="AdoMet_MTases"/>
    <property type="match status" value="1"/>
</dbReference>
<feature type="compositionally biased region" description="Low complexity" evidence="2">
    <location>
        <begin position="470"/>
        <end position="483"/>
    </location>
</feature>
<evidence type="ECO:0000313" key="6">
    <source>
        <dbReference type="Proteomes" id="UP001301653"/>
    </source>
</evidence>
<reference evidence="5 6" key="1">
    <citation type="submission" date="2023-12" db="EMBL/GenBank/DDBJ databases">
        <title>Stenotrophomonas guangdongensis sp. nov., isolated from wilted pepper plants (Capsicum annuum).</title>
        <authorList>
            <person name="Qiu M."/>
            <person name="Li Y."/>
            <person name="Liu Q."/>
            <person name="Zhang X."/>
            <person name="Huang Y."/>
            <person name="Guo R."/>
            <person name="Hu M."/>
            <person name="Zhou J."/>
            <person name="Zhou X."/>
        </authorList>
    </citation>
    <scope>NUCLEOTIDE SEQUENCE [LARGE SCALE GENOMIC DNA]</scope>
    <source>
        <strain evidence="5 6">MH1</strain>
    </source>
</reference>
<evidence type="ECO:0000259" key="3">
    <source>
        <dbReference type="Pfam" id="PF08241"/>
    </source>
</evidence>
<dbReference type="EMBL" id="JAYFUH010000076">
    <property type="protein sequence ID" value="MEA5667182.1"/>
    <property type="molecule type" value="Genomic_DNA"/>
</dbReference>
<dbReference type="Gene3D" id="3.40.50.150">
    <property type="entry name" value="Vaccinia Virus protein VP39"/>
    <property type="match status" value="1"/>
</dbReference>
<dbReference type="InterPro" id="IPR013216">
    <property type="entry name" value="Methyltransf_11"/>
</dbReference>
<dbReference type="Pfam" id="PF08241">
    <property type="entry name" value="Methyltransf_11"/>
    <property type="match status" value="1"/>
</dbReference>
<proteinExistence type="predicted"/>
<keyword evidence="5" id="KW-0808">Transferase</keyword>
<dbReference type="Proteomes" id="UP001301653">
    <property type="component" value="Unassembled WGS sequence"/>
</dbReference>
<sequence>MHNEHGDSPDAVNPWADHINEAYYDGMGAAFGAKTRDRINWMCSQVAGESVLDVGCSQGITSILLAREGLRVTGIDIDQPTIDYAMAERAKEIASVQERIEFRCLDLAALPPAAFDTVLMGEVIEHQTSPERFLARAASFVAPGGRLVVTVPFGLNPWPDHKSTIFPGDLALGLPPGFALRELIASDGYIRMVADRDAAAPMLDWKLLLGATRIGALEVHRRYYEIVEELKQLHKQKALLQSSIQTIQGQLDGEAKERMRSELTLKEEQAKLESKMEELEALRAERDCVKSVLDSVSAENGDVRTELERSDAELRSARESINAIRAKLTGSVAETDDLRLKLANASELQSRHAKVQKQLSDEKQALESQLVSLRSEFAVAQQKRTGHFLHLEAEREYVRILQERMRELHEENYRFTHSLALAIGQAVLQLRTLRGIFGFPIAVLRALNAYRRRDGSIPKLSLPTRPSHRPLPSSGSAGAASSQMGASPAVSVAGDLARKQLSIAGWTQQLAPGKSAVMSVMDEFSRACFAPHANLIEPRPDNWEGLLDRYRPQFLFIESSWKGNSGTWQYRVANYANPPGNEVLEMVAEFKKRGIPTVFWNKEDPVHFNDFVGKAIHFDHVFTTAEEAIKKYADRTTAKVSVLQFAAEETLHNPVGSGERNSKVCFAGSFYANRFPERRDDQLMLLDAALEHDFDIFDRNHKPGSLASDFSFPERFSKNIRGSLPYSDVNDAYRRYRVFLNVNSVVDSPTMFSRRVFELLACGTPVVSTWSEGTEATFGDDLVWHVRTPEQAREALSVLMNDDREWTRRSLSGIREVFAKHTYRHRFQQIHKAIGLEQIEKGGFAEVLVVAEAESGAAARQLLDAFHRQILPTGSTKRLMLVCRGDVEVEAGNCLDVGEVQVIRSERRITEVVSEIGSRPDGDALAVMTADAVYGKFYLQDLMNALRYSGATVVGKPCDMRQQYRYDVELDQASLVMDLASLSIRDCVRLLGKEELAGPGEKTRFAADSANFRRVGEVLDRSRYQGQILNIEI</sequence>
<dbReference type="PANTHER" id="PTHR43464">
    <property type="entry name" value="METHYLTRANSFERASE"/>
    <property type="match status" value="1"/>
</dbReference>
<gene>
    <name evidence="5" type="ORF">VA603_06480</name>
</gene>
<dbReference type="EC" id="2.4.-.-" evidence="5"/>
<evidence type="ECO:0000256" key="1">
    <source>
        <dbReference type="SAM" id="Coils"/>
    </source>
</evidence>
<dbReference type="InterPro" id="IPR029063">
    <property type="entry name" value="SAM-dependent_MTases_sf"/>
</dbReference>
<feature type="region of interest" description="Disordered" evidence="2">
    <location>
        <begin position="458"/>
        <end position="483"/>
    </location>
</feature>
<name>A0ABU5V1Y1_9GAMM</name>
<accession>A0ABU5V1Y1</accession>
<keyword evidence="6" id="KW-1185">Reference proteome</keyword>
<keyword evidence="1" id="KW-0175">Coiled coil</keyword>
<comment type="caution">
    <text evidence="5">The sequence shown here is derived from an EMBL/GenBank/DDBJ whole genome shotgun (WGS) entry which is preliminary data.</text>
</comment>
<dbReference type="SUPFAM" id="SSF53335">
    <property type="entry name" value="S-adenosyl-L-methionine-dependent methyltransferases"/>
    <property type="match status" value="1"/>
</dbReference>
<dbReference type="Gene3D" id="3.40.50.2000">
    <property type="entry name" value="Glycogen Phosphorylase B"/>
    <property type="match status" value="1"/>
</dbReference>